<evidence type="ECO:0000256" key="2">
    <source>
        <dbReference type="ARBA" id="ARBA00022801"/>
    </source>
</evidence>
<dbReference type="EMBL" id="HBGO01013854">
    <property type="protein sequence ID" value="CAD9334795.1"/>
    <property type="molecule type" value="Transcribed_RNA"/>
</dbReference>
<proteinExistence type="predicted"/>
<dbReference type="SUPFAM" id="SSF143990">
    <property type="entry name" value="YbiA-like"/>
    <property type="match status" value="1"/>
</dbReference>
<evidence type="ECO:0000259" key="4">
    <source>
        <dbReference type="SMART" id="SM00479"/>
    </source>
</evidence>
<keyword evidence="3" id="KW-0269">Exonuclease</keyword>
<keyword evidence="2" id="KW-0378">Hydrolase</keyword>
<reference evidence="5" key="1">
    <citation type="submission" date="2021-01" db="EMBL/GenBank/DDBJ databases">
        <authorList>
            <person name="Corre E."/>
            <person name="Pelletier E."/>
            <person name="Niang G."/>
            <person name="Scheremetjew M."/>
            <person name="Finn R."/>
            <person name="Kale V."/>
            <person name="Holt S."/>
            <person name="Cochrane G."/>
            <person name="Meng A."/>
            <person name="Brown T."/>
            <person name="Cohen L."/>
        </authorList>
    </citation>
    <scope>NUCLEOTIDE SEQUENCE</scope>
    <source>
        <strain evidence="5">Grunow 1884</strain>
    </source>
</reference>
<keyword evidence="1" id="KW-0540">Nuclease</keyword>
<evidence type="ECO:0000256" key="3">
    <source>
        <dbReference type="ARBA" id="ARBA00022839"/>
    </source>
</evidence>
<dbReference type="Gene3D" id="3.30.420.10">
    <property type="entry name" value="Ribonuclease H-like superfamily/Ribonuclease H"/>
    <property type="match status" value="1"/>
</dbReference>
<dbReference type="Gene3D" id="1.10.357.40">
    <property type="entry name" value="YbiA-like"/>
    <property type="match status" value="1"/>
</dbReference>
<dbReference type="CDD" id="cd06133">
    <property type="entry name" value="ERI-1_3'hExo_like"/>
    <property type="match status" value="1"/>
</dbReference>
<accession>A0A7S1ZCS3</accession>
<dbReference type="InterPro" id="IPR051274">
    <property type="entry name" value="3-5_Exoribonuclease"/>
</dbReference>
<evidence type="ECO:0000256" key="1">
    <source>
        <dbReference type="ARBA" id="ARBA00022722"/>
    </source>
</evidence>
<dbReference type="AlphaFoldDB" id="A0A7S1ZCS3"/>
<dbReference type="GO" id="GO:0000175">
    <property type="term" value="F:3'-5'-RNA exonuclease activity"/>
    <property type="evidence" value="ECO:0007669"/>
    <property type="project" value="InterPro"/>
</dbReference>
<dbReference type="InterPro" id="IPR036397">
    <property type="entry name" value="RNaseH_sf"/>
</dbReference>
<dbReference type="SMART" id="SM00479">
    <property type="entry name" value="EXOIII"/>
    <property type="match status" value="1"/>
</dbReference>
<dbReference type="GO" id="GO:0003676">
    <property type="term" value="F:nucleic acid binding"/>
    <property type="evidence" value="ECO:0007669"/>
    <property type="project" value="InterPro"/>
</dbReference>
<dbReference type="SUPFAM" id="SSF53098">
    <property type="entry name" value="Ribonuclease H-like"/>
    <property type="match status" value="1"/>
</dbReference>
<dbReference type="InterPro" id="IPR013520">
    <property type="entry name" value="Ribonucl_H"/>
</dbReference>
<name>A0A7S1ZCS3_TRICV</name>
<organism evidence="5">
    <name type="scientific">Trieres chinensis</name>
    <name type="common">Marine centric diatom</name>
    <name type="synonym">Odontella sinensis</name>
    <dbReference type="NCBI Taxonomy" id="1514140"/>
    <lineage>
        <taxon>Eukaryota</taxon>
        <taxon>Sar</taxon>
        <taxon>Stramenopiles</taxon>
        <taxon>Ochrophyta</taxon>
        <taxon>Bacillariophyta</taxon>
        <taxon>Mediophyceae</taxon>
        <taxon>Biddulphiophycidae</taxon>
        <taxon>Eupodiscales</taxon>
        <taxon>Parodontellaceae</taxon>
        <taxon>Trieres</taxon>
    </lineage>
</organism>
<dbReference type="InterPro" id="IPR037238">
    <property type="entry name" value="YbiA-like_sf"/>
</dbReference>
<gene>
    <name evidence="5" type="ORF">OSIN01602_LOCUS7809</name>
</gene>
<dbReference type="PANTHER" id="PTHR23044">
    <property type="entry name" value="3'-5' EXONUCLEASE ERI1-RELATED"/>
    <property type="match status" value="1"/>
</dbReference>
<feature type="domain" description="Exonuclease" evidence="4">
    <location>
        <begin position="392"/>
        <end position="585"/>
    </location>
</feature>
<protein>
    <recommendedName>
        <fullName evidence="4">Exonuclease domain-containing protein</fullName>
    </recommendedName>
</protein>
<dbReference type="Pfam" id="PF00929">
    <property type="entry name" value="RNase_T"/>
    <property type="match status" value="1"/>
</dbReference>
<evidence type="ECO:0000313" key="5">
    <source>
        <dbReference type="EMBL" id="CAD9334795.1"/>
    </source>
</evidence>
<dbReference type="PANTHER" id="PTHR23044:SF61">
    <property type="entry name" value="3'-5' EXORIBONUCLEASE 1-RELATED"/>
    <property type="match status" value="1"/>
</dbReference>
<dbReference type="InterPro" id="IPR012337">
    <property type="entry name" value="RNaseH-like_sf"/>
</dbReference>
<sequence>MATNTAQGNIDGLWAALQAEAPAVPKGKPSPRQLEMLRAHKSRVKEFLAALSPEQRSALAEKNKISKPAKAERIAKGLNKKARSGGQAPVSEHPRLLPKSEPVRLGWDDQSHFFDQVVWFYSHRNRSKAQEQEDVSLLGGIDRRVFSNLFEQNEGLRVSPLLDMSGRNLMRWDFLGDFVAPSSENFFQAAKCLHEVDAKFIMNELSPLQAAEYGQCRMGLTDKQREDLIKMGADPDDFLWVESGATNNGLKLSPAWLRGQGGKLPRRSDWEEVKPFVMLHIVRQKFRFNPDSDSIPAKTTKTLLSLPSIPLLVEHTANDITWADGKTGKGSNMLGKAITQALLELSGKVPVAPMTAPLAKLRSPNSELVEYSQPSITKPLNPQRVCDPEVDYLCVLDFEATCNNGQTPKPQEIIEFPTLLVNTRTGKVEKEFHLYIKPDVHPTLSDFCTELTGITQVTVDSGVSLEEALQSIQTWLDESNLLPHTAKVDKGHGSFSFLFLTCGDWDLSQCLPRQLGWHNKDVPYVFAQWINVKTAFYKLYRVKPTGMTSMLRMLGMGLEGRHHSGIDDCRNIARICSRMLEDGWNPKQTSQKNGGAKYSS</sequence>
<dbReference type="InterPro" id="IPR047201">
    <property type="entry name" value="ERI-1_3'hExo-like"/>
</dbReference>